<keyword evidence="3" id="KW-1185">Reference proteome</keyword>
<keyword evidence="2" id="KW-0808">Transferase</keyword>
<name>A0A7D9L509_PARCT</name>
<gene>
    <name evidence="2" type="ORF">PACLA_8A056618</name>
</gene>
<organism evidence="2 3">
    <name type="scientific">Paramuricea clavata</name>
    <name type="common">Red gorgonian</name>
    <name type="synonym">Violescent sea-whip</name>
    <dbReference type="NCBI Taxonomy" id="317549"/>
    <lineage>
        <taxon>Eukaryota</taxon>
        <taxon>Metazoa</taxon>
        <taxon>Cnidaria</taxon>
        <taxon>Anthozoa</taxon>
        <taxon>Octocorallia</taxon>
        <taxon>Malacalcyonacea</taxon>
        <taxon>Plexauridae</taxon>
        <taxon>Paramuricea</taxon>
    </lineage>
</organism>
<dbReference type="OrthoDB" id="5987123at2759"/>
<dbReference type="InterPro" id="IPR005135">
    <property type="entry name" value="Endo/exonuclease/phosphatase"/>
</dbReference>
<dbReference type="PANTHER" id="PTHR47510">
    <property type="entry name" value="REVERSE TRANSCRIPTASE DOMAIN-CONTAINING PROTEIN"/>
    <property type="match status" value="1"/>
</dbReference>
<comment type="caution">
    <text evidence="2">The sequence shown here is derived from an EMBL/GenBank/DDBJ whole genome shotgun (WGS) entry which is preliminary data.</text>
</comment>
<feature type="domain" description="Endonuclease/exonuclease/phosphatase" evidence="1">
    <location>
        <begin position="4"/>
        <end position="142"/>
    </location>
</feature>
<proteinExistence type="predicted"/>
<dbReference type="InterPro" id="IPR036691">
    <property type="entry name" value="Endo/exonu/phosph_ase_sf"/>
</dbReference>
<dbReference type="Pfam" id="PF03372">
    <property type="entry name" value="Exo_endo_phos"/>
    <property type="match status" value="1"/>
</dbReference>
<keyword evidence="2" id="KW-0695">RNA-directed DNA polymerase</keyword>
<dbReference type="PANTHER" id="PTHR47510:SF3">
    <property type="entry name" value="ENDO_EXONUCLEASE_PHOSPHATASE DOMAIN-CONTAINING PROTEIN"/>
    <property type="match status" value="1"/>
</dbReference>
<dbReference type="EMBL" id="CACRXK020013829">
    <property type="protein sequence ID" value="CAB4025794.1"/>
    <property type="molecule type" value="Genomic_DNA"/>
</dbReference>
<dbReference type="GO" id="GO:0003964">
    <property type="term" value="F:RNA-directed DNA polymerase activity"/>
    <property type="evidence" value="ECO:0007669"/>
    <property type="project" value="UniProtKB-KW"/>
</dbReference>
<dbReference type="Gene3D" id="3.60.10.10">
    <property type="entry name" value="Endonuclease/exonuclease/phosphatase"/>
    <property type="match status" value="1"/>
</dbReference>
<dbReference type="Proteomes" id="UP001152795">
    <property type="component" value="Unassembled WGS sequence"/>
</dbReference>
<reference evidence="2" key="1">
    <citation type="submission" date="2020-04" db="EMBL/GenBank/DDBJ databases">
        <authorList>
            <person name="Alioto T."/>
            <person name="Alioto T."/>
            <person name="Gomez Garrido J."/>
        </authorList>
    </citation>
    <scope>NUCLEOTIDE SEQUENCE</scope>
    <source>
        <strain evidence="2">A484AB</strain>
    </source>
</reference>
<dbReference type="SUPFAM" id="SSF56219">
    <property type="entry name" value="DNase I-like"/>
    <property type="match status" value="1"/>
</dbReference>
<keyword evidence="2" id="KW-0548">Nucleotidyltransferase</keyword>
<dbReference type="AlphaFoldDB" id="A0A7D9L509"/>
<sequence length="147" mass="16768">MSLAPKIDEVCHLVLQTDVDLACFTETWLTDFVHDNVIQIPAYNVVRRDRLIGQHGGACLYVKESIPFEILSQYHNDQFEVLWVKARPHKLPRGLSRIIIGSIYHPPSANDRNMIDFLTAQLSLIESTYYNCGLILLGDFNNLNVIV</sequence>
<protein>
    <submittedName>
        <fullName evidence="2">RNA-directed DNA polymerase from transposon X-element</fullName>
    </submittedName>
</protein>
<evidence type="ECO:0000313" key="3">
    <source>
        <dbReference type="Proteomes" id="UP001152795"/>
    </source>
</evidence>
<evidence type="ECO:0000313" key="2">
    <source>
        <dbReference type="EMBL" id="CAB4025794.1"/>
    </source>
</evidence>
<evidence type="ECO:0000259" key="1">
    <source>
        <dbReference type="Pfam" id="PF03372"/>
    </source>
</evidence>
<accession>A0A7D9L509</accession>